<dbReference type="EMBL" id="NIDN02000116">
    <property type="protein sequence ID" value="RLL96300.1"/>
    <property type="molecule type" value="Genomic_DNA"/>
</dbReference>
<sequence length="325" mass="37585">MFRSTIAKMVSASNEYIGASGSCYRFKALLQERPRMGRVWLATSGQDQFVLKDTPKDIFDNFHEKIWPQLQQCSFIRLPCDTIPGQRIFVYRYLTDDFLDLVKEGLPLRARKQILKASLRGIAELHDRDVVHLDIKPDNIMVECRHNGEDTMVEQVQIIDLENAAYLPKGRCIKGMLAGNDNWRSPEAHFKGELNKPTDIFSFGVVCIYAMLRRVIFGPDEDFRKHQSQGALPAFIRLQRQVSYFGDSEGINGLLKHIADDEISCHVLRMLWDERSEEHIPYKPFSEWPDVDPAFKDLIQQLTNLDPTKRVTACQALEHPWFQDE</sequence>
<dbReference type="InterPro" id="IPR011009">
    <property type="entry name" value="Kinase-like_dom_sf"/>
</dbReference>
<evidence type="ECO:0000313" key="3">
    <source>
        <dbReference type="Proteomes" id="UP000215289"/>
    </source>
</evidence>
<dbReference type="PANTHER" id="PTHR44167">
    <property type="entry name" value="OVARIAN-SPECIFIC SERINE/THREONINE-PROTEIN KINASE LOK-RELATED"/>
    <property type="match status" value="1"/>
</dbReference>
<organism evidence="2 3">
    <name type="scientific">Aspergillus turcosus</name>
    <dbReference type="NCBI Taxonomy" id="1245748"/>
    <lineage>
        <taxon>Eukaryota</taxon>
        <taxon>Fungi</taxon>
        <taxon>Dikarya</taxon>
        <taxon>Ascomycota</taxon>
        <taxon>Pezizomycotina</taxon>
        <taxon>Eurotiomycetes</taxon>
        <taxon>Eurotiomycetidae</taxon>
        <taxon>Eurotiales</taxon>
        <taxon>Aspergillaceae</taxon>
        <taxon>Aspergillus</taxon>
        <taxon>Aspergillus subgen. Fumigati</taxon>
    </lineage>
</organism>
<feature type="domain" description="Protein kinase" evidence="1">
    <location>
        <begin position="1"/>
        <end position="322"/>
    </location>
</feature>
<reference evidence="2 3" key="1">
    <citation type="submission" date="2018-08" db="EMBL/GenBank/DDBJ databases">
        <title>Draft genome sequences of two Aspergillus turcosus clinical strains isolated from bronchoalveolar lavage fluid: one azole-susceptible and the other azole-resistant.</title>
        <authorList>
            <person name="Parent-Michaud M."/>
            <person name="Dufresne P.J."/>
            <person name="Fournier E."/>
            <person name="Martineau C."/>
            <person name="Moreira S."/>
            <person name="Perkins V."/>
            <person name="De Repentigny L."/>
            <person name="Dufresne S.F."/>
        </authorList>
    </citation>
    <scope>NUCLEOTIDE SEQUENCE [LARGE SCALE GENOMIC DNA]</scope>
    <source>
        <strain evidence="2">HMR AF 1038</strain>
    </source>
</reference>
<comment type="caution">
    <text evidence="2">The sequence shown here is derived from an EMBL/GenBank/DDBJ whole genome shotgun (WGS) entry which is preliminary data.</text>
</comment>
<dbReference type="Proteomes" id="UP000215289">
    <property type="component" value="Unassembled WGS sequence"/>
</dbReference>
<dbReference type="OrthoDB" id="4062651at2759"/>
<dbReference type="GO" id="GO:0005634">
    <property type="term" value="C:nucleus"/>
    <property type="evidence" value="ECO:0007669"/>
    <property type="project" value="TreeGrafter"/>
</dbReference>
<dbReference type="Pfam" id="PF00069">
    <property type="entry name" value="Pkinase"/>
    <property type="match status" value="1"/>
</dbReference>
<proteinExistence type="predicted"/>
<protein>
    <recommendedName>
        <fullName evidence="1">Protein kinase domain-containing protein</fullName>
    </recommendedName>
</protein>
<dbReference type="PANTHER" id="PTHR44167:SF24">
    <property type="entry name" value="SERINE_THREONINE-PROTEIN KINASE CHK2"/>
    <property type="match status" value="1"/>
</dbReference>
<dbReference type="PROSITE" id="PS50011">
    <property type="entry name" value="PROTEIN_KINASE_DOM"/>
    <property type="match status" value="1"/>
</dbReference>
<dbReference type="GO" id="GO:0005524">
    <property type="term" value="F:ATP binding"/>
    <property type="evidence" value="ECO:0007669"/>
    <property type="project" value="InterPro"/>
</dbReference>
<accession>A0A229XFM9</accession>
<dbReference type="InterPro" id="IPR008271">
    <property type="entry name" value="Ser/Thr_kinase_AS"/>
</dbReference>
<keyword evidence="3" id="KW-1185">Reference proteome</keyword>
<dbReference type="GO" id="GO:0044773">
    <property type="term" value="P:mitotic DNA damage checkpoint signaling"/>
    <property type="evidence" value="ECO:0007669"/>
    <property type="project" value="TreeGrafter"/>
</dbReference>
<dbReference type="GO" id="GO:0004674">
    <property type="term" value="F:protein serine/threonine kinase activity"/>
    <property type="evidence" value="ECO:0007669"/>
    <property type="project" value="TreeGrafter"/>
</dbReference>
<dbReference type="AlphaFoldDB" id="A0A229XFM9"/>
<evidence type="ECO:0000259" key="1">
    <source>
        <dbReference type="PROSITE" id="PS50011"/>
    </source>
</evidence>
<name>A0A229XFM9_9EURO</name>
<dbReference type="Gene3D" id="1.10.510.10">
    <property type="entry name" value="Transferase(Phosphotransferase) domain 1"/>
    <property type="match status" value="1"/>
</dbReference>
<evidence type="ECO:0000313" key="2">
    <source>
        <dbReference type="EMBL" id="RLL96300.1"/>
    </source>
</evidence>
<dbReference type="PROSITE" id="PS00108">
    <property type="entry name" value="PROTEIN_KINASE_ST"/>
    <property type="match status" value="1"/>
</dbReference>
<dbReference type="SMART" id="SM00220">
    <property type="entry name" value="S_TKc"/>
    <property type="match status" value="1"/>
</dbReference>
<dbReference type="InterPro" id="IPR000719">
    <property type="entry name" value="Prot_kinase_dom"/>
</dbReference>
<dbReference type="SUPFAM" id="SSF56112">
    <property type="entry name" value="Protein kinase-like (PK-like)"/>
    <property type="match status" value="1"/>
</dbReference>
<dbReference type="STRING" id="1245748.A0A229XFM9"/>
<gene>
    <name evidence="2" type="ORF">CFD26_102965</name>
</gene>